<keyword evidence="3" id="KW-1185">Reference proteome</keyword>
<organism evidence="2 3">
    <name type="scientific">Phytophthora megakarya</name>
    <dbReference type="NCBI Taxonomy" id="4795"/>
    <lineage>
        <taxon>Eukaryota</taxon>
        <taxon>Sar</taxon>
        <taxon>Stramenopiles</taxon>
        <taxon>Oomycota</taxon>
        <taxon>Peronosporomycetes</taxon>
        <taxon>Peronosporales</taxon>
        <taxon>Peronosporaceae</taxon>
        <taxon>Phytophthora</taxon>
    </lineage>
</organism>
<evidence type="ECO:0000313" key="2">
    <source>
        <dbReference type="EMBL" id="OWZ08792.1"/>
    </source>
</evidence>
<gene>
    <name evidence="2" type="ORF">PHMEG_00018611</name>
</gene>
<dbReference type="Proteomes" id="UP000198211">
    <property type="component" value="Unassembled WGS sequence"/>
</dbReference>
<sequence>MKFKNYVRGNTKSVATLQKNPTVIKEVEKFTSNAAVINEIKGNPTTIKRLESLGKQPAIVESLQKAPVETSVKRVQTYLSRSESNLVSEKTKWVVFFLSFFVIFGGVIGLITLLEKLVGPGVD</sequence>
<dbReference type="EMBL" id="NBNE01003022">
    <property type="protein sequence ID" value="OWZ08792.1"/>
    <property type="molecule type" value="Genomic_DNA"/>
</dbReference>
<evidence type="ECO:0000313" key="3">
    <source>
        <dbReference type="Proteomes" id="UP000198211"/>
    </source>
</evidence>
<comment type="caution">
    <text evidence="2">The sequence shown here is derived from an EMBL/GenBank/DDBJ whole genome shotgun (WGS) entry which is preliminary data.</text>
</comment>
<dbReference type="OrthoDB" id="113484at2759"/>
<feature type="transmembrane region" description="Helical" evidence="1">
    <location>
        <begin position="93"/>
        <end position="114"/>
    </location>
</feature>
<dbReference type="AlphaFoldDB" id="A0A225VTY7"/>
<name>A0A225VTY7_9STRA</name>
<reference evidence="3" key="1">
    <citation type="submission" date="2017-03" db="EMBL/GenBank/DDBJ databases">
        <title>Phytopthora megakarya and P. palmivora, two closely related causual agents of cacao black pod achieved similar genome size and gene model numbers by different mechanisms.</title>
        <authorList>
            <person name="Ali S."/>
            <person name="Shao J."/>
            <person name="Larry D.J."/>
            <person name="Kronmiller B."/>
            <person name="Shen D."/>
            <person name="Strem M.D."/>
            <person name="Melnick R.L."/>
            <person name="Guiltinan M.J."/>
            <person name="Tyler B.M."/>
            <person name="Meinhardt L.W."/>
            <person name="Bailey B.A."/>
        </authorList>
    </citation>
    <scope>NUCLEOTIDE SEQUENCE [LARGE SCALE GENOMIC DNA]</scope>
    <source>
        <strain evidence="3">zdho120</strain>
    </source>
</reference>
<protein>
    <submittedName>
        <fullName evidence="2">Uncharacterized protein</fullName>
    </submittedName>
</protein>
<evidence type="ECO:0000256" key="1">
    <source>
        <dbReference type="SAM" id="Phobius"/>
    </source>
</evidence>
<keyword evidence="1" id="KW-1133">Transmembrane helix</keyword>
<keyword evidence="1" id="KW-0812">Transmembrane</keyword>
<keyword evidence="1" id="KW-0472">Membrane</keyword>
<proteinExistence type="predicted"/>
<accession>A0A225VTY7</accession>